<evidence type="ECO:0000256" key="1">
    <source>
        <dbReference type="PROSITE-ProRule" id="PRU00169"/>
    </source>
</evidence>
<keyword evidence="1" id="KW-0597">Phosphoprotein</keyword>
<dbReference type="InterPro" id="IPR046947">
    <property type="entry name" value="LytR-like"/>
</dbReference>
<evidence type="ECO:0000313" key="5">
    <source>
        <dbReference type="Proteomes" id="UP001200145"/>
    </source>
</evidence>
<dbReference type="Gene3D" id="3.40.50.2300">
    <property type="match status" value="1"/>
</dbReference>
<dbReference type="PANTHER" id="PTHR37299">
    <property type="entry name" value="TRANSCRIPTIONAL REGULATOR-RELATED"/>
    <property type="match status" value="1"/>
</dbReference>
<dbReference type="GO" id="GO:0003677">
    <property type="term" value="F:DNA binding"/>
    <property type="evidence" value="ECO:0007669"/>
    <property type="project" value="UniProtKB-KW"/>
</dbReference>
<dbReference type="RefSeq" id="WP_234866241.1">
    <property type="nucleotide sequence ID" value="NZ_JAKEVY010000003.1"/>
</dbReference>
<dbReference type="PROSITE" id="PS50110">
    <property type="entry name" value="RESPONSE_REGULATORY"/>
    <property type="match status" value="1"/>
</dbReference>
<dbReference type="SMART" id="SM00448">
    <property type="entry name" value="REC"/>
    <property type="match status" value="1"/>
</dbReference>
<feature type="domain" description="Response regulatory" evidence="2">
    <location>
        <begin position="3"/>
        <end position="115"/>
    </location>
</feature>
<proteinExistence type="predicted"/>
<feature type="modified residue" description="4-aspartylphosphate" evidence="1">
    <location>
        <position position="55"/>
    </location>
</feature>
<feature type="domain" description="HTH LytTR-type" evidence="3">
    <location>
        <begin position="146"/>
        <end position="218"/>
    </location>
</feature>
<dbReference type="InterPro" id="IPR001789">
    <property type="entry name" value="Sig_transdc_resp-reg_receiver"/>
</dbReference>
<accession>A0ABS9BIX5</accession>
<dbReference type="PROSITE" id="PS50930">
    <property type="entry name" value="HTH_LYTTR"/>
    <property type="match status" value="1"/>
</dbReference>
<evidence type="ECO:0000259" key="2">
    <source>
        <dbReference type="PROSITE" id="PS50110"/>
    </source>
</evidence>
<comment type="caution">
    <text evidence="4">The sequence shown here is derived from an EMBL/GenBank/DDBJ whole genome shotgun (WGS) entry which is preliminary data.</text>
</comment>
<keyword evidence="5" id="KW-1185">Reference proteome</keyword>
<name>A0ABS9BIX5_9BACT</name>
<dbReference type="Proteomes" id="UP001200145">
    <property type="component" value="Unassembled WGS sequence"/>
</dbReference>
<dbReference type="InterPro" id="IPR011006">
    <property type="entry name" value="CheY-like_superfamily"/>
</dbReference>
<protein>
    <submittedName>
        <fullName evidence="4">LytTR family DNA-binding domain-containing protein</fullName>
    </submittedName>
</protein>
<evidence type="ECO:0000313" key="4">
    <source>
        <dbReference type="EMBL" id="MCF1715285.1"/>
    </source>
</evidence>
<sequence length="254" mass="29267">MQQVVIIEDEKYAAVYLKELLEKLAPDMQVVAVLENVSDAIKKLPALNPDLVLADIQLEDGISFQIFETLNWTKPVIFVTAYDSYAIRAFKVNGIDYLLKPYDEEELSQALEKFRRMAHPEFIQNLKDMLQQVKLPAPGSSFKERFAITLGSRIVSVPVQDVAYFFYANRTTHLVQMDGQKYPYSESLDSLYNLLNPTHFFRANRNYIIHHRSIDKIENHAGRNIVVYLSPLPAEGSISISKDRITEFKYWLDA</sequence>
<organism evidence="4 5">
    <name type="scientific">Flavihumibacter fluminis</name>
    <dbReference type="NCBI Taxonomy" id="2909236"/>
    <lineage>
        <taxon>Bacteria</taxon>
        <taxon>Pseudomonadati</taxon>
        <taxon>Bacteroidota</taxon>
        <taxon>Chitinophagia</taxon>
        <taxon>Chitinophagales</taxon>
        <taxon>Chitinophagaceae</taxon>
        <taxon>Flavihumibacter</taxon>
    </lineage>
</organism>
<dbReference type="Gene3D" id="2.40.50.1020">
    <property type="entry name" value="LytTr DNA-binding domain"/>
    <property type="match status" value="1"/>
</dbReference>
<keyword evidence="4" id="KW-0238">DNA-binding</keyword>
<dbReference type="Pfam" id="PF04397">
    <property type="entry name" value="LytTR"/>
    <property type="match status" value="1"/>
</dbReference>
<dbReference type="InterPro" id="IPR007492">
    <property type="entry name" value="LytTR_DNA-bd_dom"/>
</dbReference>
<gene>
    <name evidence="4" type="ORF">L0U88_11665</name>
</gene>
<dbReference type="Pfam" id="PF00072">
    <property type="entry name" value="Response_reg"/>
    <property type="match status" value="1"/>
</dbReference>
<dbReference type="SUPFAM" id="SSF52172">
    <property type="entry name" value="CheY-like"/>
    <property type="match status" value="1"/>
</dbReference>
<evidence type="ECO:0000259" key="3">
    <source>
        <dbReference type="PROSITE" id="PS50930"/>
    </source>
</evidence>
<dbReference type="PANTHER" id="PTHR37299:SF1">
    <property type="entry name" value="STAGE 0 SPORULATION PROTEIN A HOMOLOG"/>
    <property type="match status" value="1"/>
</dbReference>
<reference evidence="4 5" key="1">
    <citation type="submission" date="2022-01" db="EMBL/GenBank/DDBJ databases">
        <title>Flavihumibacter sp. nov., isolated from sediment of a river.</title>
        <authorList>
            <person name="Liu H."/>
        </authorList>
    </citation>
    <scope>NUCLEOTIDE SEQUENCE [LARGE SCALE GENOMIC DNA]</scope>
    <source>
        <strain evidence="4 5">RY-1</strain>
    </source>
</reference>
<dbReference type="SMART" id="SM00850">
    <property type="entry name" value="LytTR"/>
    <property type="match status" value="1"/>
</dbReference>
<dbReference type="EMBL" id="JAKEVY010000003">
    <property type="protein sequence ID" value="MCF1715285.1"/>
    <property type="molecule type" value="Genomic_DNA"/>
</dbReference>